<proteinExistence type="predicted"/>
<dbReference type="AlphaFoldDB" id="A0ABD6S7K0"/>
<sequence length="120" mass="13940">MELHYWEKQLILYTKGHFKRLNYAEDLKWFPAELYGLAIEQVSIENVFHMVVDVYETLRNCGFVHFELKEFLSALFRDSSSVQLETVIRQLLSEIQGMAVANTGLELGDADKELAKRIQA</sequence>
<gene>
    <name evidence="1" type="ORF">CN495_08495</name>
</gene>
<comment type="caution">
    <text evidence="1">The sequence shown here is derived from an EMBL/GenBank/DDBJ whole genome shotgun (WGS) entry which is preliminary data.</text>
</comment>
<organism evidence="1 2">
    <name type="scientific">Bacillus thuringiensis</name>
    <dbReference type="NCBI Taxonomy" id="1428"/>
    <lineage>
        <taxon>Bacteria</taxon>
        <taxon>Bacillati</taxon>
        <taxon>Bacillota</taxon>
        <taxon>Bacilli</taxon>
        <taxon>Bacillales</taxon>
        <taxon>Bacillaceae</taxon>
        <taxon>Bacillus</taxon>
        <taxon>Bacillus cereus group</taxon>
    </lineage>
</organism>
<protein>
    <submittedName>
        <fullName evidence="1">Uncharacterized protein</fullName>
    </submittedName>
</protein>
<dbReference type="EMBL" id="NTYF01000023">
    <property type="protein sequence ID" value="PER55781.1"/>
    <property type="molecule type" value="Genomic_DNA"/>
</dbReference>
<name>A0ABD6S7K0_BACTU</name>
<accession>A0ABD6S7K0</accession>
<reference evidence="1 2" key="1">
    <citation type="submission" date="2017-09" db="EMBL/GenBank/DDBJ databases">
        <title>Large-scale bioinformatics analysis of Bacillus genomes uncovers conserved roles of natural products in bacterial physiology.</title>
        <authorList>
            <consortium name="Agbiome Team Llc"/>
            <person name="Bleich R.M."/>
            <person name="Kirk G.J."/>
            <person name="Santa Maria K.C."/>
            <person name="Allen S.E."/>
            <person name="Farag S."/>
            <person name="Shank E.A."/>
            <person name="Bowers A."/>
        </authorList>
    </citation>
    <scope>NUCLEOTIDE SEQUENCE [LARGE SCALE GENOMIC DNA]</scope>
    <source>
        <strain evidence="1 2">AFS005140</strain>
    </source>
</reference>
<evidence type="ECO:0000313" key="1">
    <source>
        <dbReference type="EMBL" id="PER55781.1"/>
    </source>
</evidence>
<evidence type="ECO:0000313" key="2">
    <source>
        <dbReference type="Proteomes" id="UP000219897"/>
    </source>
</evidence>
<dbReference type="Proteomes" id="UP000219897">
    <property type="component" value="Unassembled WGS sequence"/>
</dbReference>